<sequence>MRLPIAHLSAVAFGAAARVGGDGEFTVCSAPVMDGPRALGSAFATNTGSHDITITAVEPVDVAGFDVGPAYAILENSSGNWYAVGGAIPPADDDATSQLAWDRRVDVEDVVIAPGETWQIIQSMRITSLDDAHVKALKITYTEDGSERVAQNTTQVGVEGHGPPCR</sequence>
<proteinExistence type="predicted"/>
<evidence type="ECO:0000313" key="2">
    <source>
        <dbReference type="Proteomes" id="UP000320461"/>
    </source>
</evidence>
<dbReference type="EMBL" id="BJLQ01000001">
    <property type="protein sequence ID" value="GEA82791.1"/>
    <property type="molecule type" value="Genomic_DNA"/>
</dbReference>
<organism evidence="1 2">
    <name type="scientific">Cellulomonas gelida</name>
    <dbReference type="NCBI Taxonomy" id="1712"/>
    <lineage>
        <taxon>Bacteria</taxon>
        <taxon>Bacillati</taxon>
        <taxon>Actinomycetota</taxon>
        <taxon>Actinomycetes</taxon>
        <taxon>Micrococcales</taxon>
        <taxon>Cellulomonadaceae</taxon>
        <taxon>Cellulomonas</taxon>
    </lineage>
</organism>
<name>A0A4Y3KEC9_9CELL</name>
<gene>
    <name evidence="1" type="ORF">CGE01nite_00420</name>
</gene>
<dbReference type="Proteomes" id="UP000320461">
    <property type="component" value="Unassembled WGS sequence"/>
</dbReference>
<keyword evidence="2" id="KW-1185">Reference proteome</keyword>
<accession>A0A4Y3KEC9</accession>
<comment type="caution">
    <text evidence="1">The sequence shown here is derived from an EMBL/GenBank/DDBJ whole genome shotgun (WGS) entry which is preliminary data.</text>
</comment>
<dbReference type="AlphaFoldDB" id="A0A4Y3KEC9"/>
<protein>
    <submittedName>
        <fullName evidence="1">Uncharacterized protein</fullName>
    </submittedName>
</protein>
<reference evidence="1 2" key="1">
    <citation type="submission" date="2019-06" db="EMBL/GenBank/DDBJ databases">
        <title>Whole genome shotgun sequence of Cellulomonas gelida NBRC 3748.</title>
        <authorList>
            <person name="Hosoyama A."/>
            <person name="Uohara A."/>
            <person name="Ohji S."/>
            <person name="Ichikawa N."/>
        </authorList>
    </citation>
    <scope>NUCLEOTIDE SEQUENCE [LARGE SCALE GENOMIC DNA]</scope>
    <source>
        <strain evidence="1 2">NBRC 3748</strain>
    </source>
</reference>
<evidence type="ECO:0000313" key="1">
    <source>
        <dbReference type="EMBL" id="GEA82791.1"/>
    </source>
</evidence>